<dbReference type="EMBL" id="BQNB010015492">
    <property type="protein sequence ID" value="GJT40636.1"/>
    <property type="molecule type" value="Genomic_DNA"/>
</dbReference>
<accession>A0ABQ5DQU9</accession>
<organism evidence="1 2">
    <name type="scientific">Tanacetum coccineum</name>
    <dbReference type="NCBI Taxonomy" id="301880"/>
    <lineage>
        <taxon>Eukaryota</taxon>
        <taxon>Viridiplantae</taxon>
        <taxon>Streptophyta</taxon>
        <taxon>Embryophyta</taxon>
        <taxon>Tracheophyta</taxon>
        <taxon>Spermatophyta</taxon>
        <taxon>Magnoliopsida</taxon>
        <taxon>eudicotyledons</taxon>
        <taxon>Gunneridae</taxon>
        <taxon>Pentapetalae</taxon>
        <taxon>asterids</taxon>
        <taxon>campanulids</taxon>
        <taxon>Asterales</taxon>
        <taxon>Asteraceae</taxon>
        <taxon>Asteroideae</taxon>
        <taxon>Anthemideae</taxon>
        <taxon>Anthemidinae</taxon>
        <taxon>Tanacetum</taxon>
    </lineage>
</organism>
<evidence type="ECO:0000313" key="1">
    <source>
        <dbReference type="EMBL" id="GJT40636.1"/>
    </source>
</evidence>
<name>A0ABQ5DQU9_9ASTR</name>
<dbReference type="Pfam" id="PF14223">
    <property type="entry name" value="Retrotran_gag_2"/>
    <property type="match status" value="1"/>
</dbReference>
<protein>
    <submittedName>
        <fullName evidence="1">Uncharacterized protein</fullName>
    </submittedName>
</protein>
<reference evidence="1" key="1">
    <citation type="journal article" date="2022" name="Int. J. Mol. Sci.">
        <title>Draft Genome of Tanacetum Coccineum: Genomic Comparison of Closely Related Tanacetum-Family Plants.</title>
        <authorList>
            <person name="Yamashiro T."/>
            <person name="Shiraishi A."/>
            <person name="Nakayama K."/>
            <person name="Satake H."/>
        </authorList>
    </citation>
    <scope>NUCLEOTIDE SEQUENCE</scope>
</reference>
<proteinExistence type="predicted"/>
<evidence type="ECO:0000313" key="2">
    <source>
        <dbReference type="Proteomes" id="UP001151760"/>
    </source>
</evidence>
<dbReference type="Proteomes" id="UP001151760">
    <property type="component" value="Unassembled WGS sequence"/>
</dbReference>
<gene>
    <name evidence="1" type="ORF">Tco_0940501</name>
</gene>
<sequence>MTDYSLWEVILNGNKVLKRTVGEIEQEYEPTTTEEKQDKRNEMKARETLLMESKEVQRILLKQQYENFTGSSSETMDQTFDRLQKLISQLEIQGEVITQKDMNLKLLRSLQSEWKTHSLIWRNKEELETISLDDFTNSNSSINEADTTAYGVSAAHTQCNPTSGDNLSDVMICSFLAITQGVCSPPYTGNFIPSKPDLTFIDEIVESENMDVITVVTPSNVKKVKSNHESADVKNNGDAVEPKTIRKNSFRPPVIEDWNSDDDIEVEFIPNVKDKTVRPSTEKIKFIKSVRETVEKVETPKQNKHYPRGNQRNWNNIMSQRLGSDFKMINKACFVCGCFEHLHYVCDKKLIRPVWNNSSRVNHKNFANKMTHPHPNRKFLPQALLTRSGKINTAGASVNTAVRPLNIAGLKTIVNHSRPISNAYKKGYSQVTRPFNKYSANKNSIFNKKVNTVRVKDITARDRVVVSENKRKGDNIVAGPKDSEEDVGMKPTELKEIEACDKGEDDEQDTRCKFERLLQQEKQTNSTNSFNTVGIPVSVVGPSFTNDNLSSPVNAAEASNAFEDHLFE</sequence>
<reference evidence="1" key="2">
    <citation type="submission" date="2022-01" db="EMBL/GenBank/DDBJ databases">
        <authorList>
            <person name="Yamashiro T."/>
            <person name="Shiraishi A."/>
            <person name="Satake H."/>
            <person name="Nakayama K."/>
        </authorList>
    </citation>
    <scope>NUCLEOTIDE SEQUENCE</scope>
</reference>
<comment type="caution">
    <text evidence="1">The sequence shown here is derived from an EMBL/GenBank/DDBJ whole genome shotgun (WGS) entry which is preliminary data.</text>
</comment>
<keyword evidence="2" id="KW-1185">Reference proteome</keyword>